<keyword evidence="7" id="KW-1185">Reference proteome</keyword>
<feature type="compositionally biased region" description="Gly residues" evidence="3">
    <location>
        <begin position="273"/>
        <end position="325"/>
    </location>
</feature>
<evidence type="ECO:0000256" key="3">
    <source>
        <dbReference type="SAM" id="MobiDB-lite"/>
    </source>
</evidence>
<sequence length="368" mass="34876">MGTALALGGSLALVLATQQAWAIGTPVDLGTAGTYSVLGGQTVTNTGPSVLSHNVGVSPGTAITGFPPGLALGDTHAADAHALQAQSDLVTAYNDAAGQAPDESISGDLGGLTLEPGVYNASSSIGLTGTLTLDAQGDPDAVFIFQVGSALTTASASSVELLNDAQACNVFWQIGSSATLGTDTTFVGTIMALTSISVTTGTTVDGRALARNGSVTLDSNVFTRSACESAPPTSPPPTGSPSPSDNPTGPPTDGPTTPPTGGPTPPPTPPGDGGPGDGNGAPGGPDDGNGSGSGDGSGSGSGSGDGSGAGGPGGAGGAAGAGGGDRGSDTLAATGPSVNAPLLTASIAAILAGVGLIATSLRMHRRRP</sequence>
<keyword evidence="4" id="KW-1133">Transmembrane helix</keyword>
<dbReference type="EMBL" id="JAVDYE010000001">
    <property type="protein sequence ID" value="MDR7385593.1"/>
    <property type="molecule type" value="Genomic_DNA"/>
</dbReference>
<dbReference type="RefSeq" id="WP_274998199.1">
    <property type="nucleotide sequence ID" value="NZ_JAJQQP010000022.1"/>
</dbReference>
<evidence type="ECO:0000256" key="4">
    <source>
        <dbReference type="SAM" id="Phobius"/>
    </source>
</evidence>
<evidence type="ECO:0000256" key="1">
    <source>
        <dbReference type="ARBA" id="ARBA00005445"/>
    </source>
</evidence>
<organism evidence="6 7">
    <name type="scientific">Promicromonospora iranensis</name>
    <dbReference type="NCBI Taxonomy" id="1105144"/>
    <lineage>
        <taxon>Bacteria</taxon>
        <taxon>Bacillati</taxon>
        <taxon>Actinomycetota</taxon>
        <taxon>Actinomycetes</taxon>
        <taxon>Micrococcales</taxon>
        <taxon>Promicromonosporaceae</taxon>
        <taxon>Promicromonospora</taxon>
    </lineage>
</organism>
<feature type="chain" id="PRO_5046982933" evidence="5">
    <location>
        <begin position="23"/>
        <end position="368"/>
    </location>
</feature>
<keyword evidence="4" id="KW-0812">Transmembrane</keyword>
<gene>
    <name evidence="6" type="ORF">J2S48_005108</name>
</gene>
<feature type="signal peptide" evidence="5">
    <location>
        <begin position="1"/>
        <end position="22"/>
    </location>
</feature>
<dbReference type="InterPro" id="IPR021884">
    <property type="entry name" value="Ice-bd_prot"/>
</dbReference>
<protein>
    <submittedName>
        <fullName evidence="6">Membrane protein YgcG</fullName>
    </submittedName>
</protein>
<comment type="caution">
    <text evidence="6">The sequence shown here is derived from an EMBL/GenBank/DDBJ whole genome shotgun (WGS) entry which is preliminary data.</text>
</comment>
<keyword evidence="2 5" id="KW-0732">Signal</keyword>
<evidence type="ECO:0000313" key="7">
    <source>
        <dbReference type="Proteomes" id="UP001183585"/>
    </source>
</evidence>
<feature type="region of interest" description="Disordered" evidence="3">
    <location>
        <begin position="225"/>
        <end position="337"/>
    </location>
</feature>
<evidence type="ECO:0000313" key="6">
    <source>
        <dbReference type="EMBL" id="MDR7385593.1"/>
    </source>
</evidence>
<accession>A0ABU2CW75</accession>
<evidence type="ECO:0000256" key="2">
    <source>
        <dbReference type="ARBA" id="ARBA00022729"/>
    </source>
</evidence>
<dbReference type="Proteomes" id="UP001183585">
    <property type="component" value="Unassembled WGS sequence"/>
</dbReference>
<feature type="compositionally biased region" description="Pro residues" evidence="3">
    <location>
        <begin position="248"/>
        <end position="272"/>
    </location>
</feature>
<name>A0ABU2CW75_9MICO</name>
<proteinExistence type="inferred from homology"/>
<feature type="transmembrane region" description="Helical" evidence="4">
    <location>
        <begin position="342"/>
        <end position="361"/>
    </location>
</feature>
<keyword evidence="4" id="KW-0472">Membrane</keyword>
<evidence type="ECO:0000256" key="5">
    <source>
        <dbReference type="SAM" id="SignalP"/>
    </source>
</evidence>
<reference evidence="6 7" key="1">
    <citation type="submission" date="2023-07" db="EMBL/GenBank/DDBJ databases">
        <title>Sequencing the genomes of 1000 actinobacteria strains.</title>
        <authorList>
            <person name="Klenk H.-P."/>
        </authorList>
    </citation>
    <scope>NUCLEOTIDE SEQUENCE [LARGE SCALE GENOMIC DNA]</scope>
    <source>
        <strain evidence="6 7">DSM 45554</strain>
    </source>
</reference>
<comment type="similarity">
    <text evidence="1">Belongs to the ice-binding protein family.</text>
</comment>
<dbReference type="Pfam" id="PF11999">
    <property type="entry name" value="Ice_binding"/>
    <property type="match status" value="1"/>
</dbReference>